<organism evidence="1 2">
    <name type="scientific">Scyliorhinus torazame</name>
    <name type="common">Cloudy catshark</name>
    <name type="synonym">Catulus torazame</name>
    <dbReference type="NCBI Taxonomy" id="75743"/>
    <lineage>
        <taxon>Eukaryota</taxon>
        <taxon>Metazoa</taxon>
        <taxon>Chordata</taxon>
        <taxon>Craniata</taxon>
        <taxon>Vertebrata</taxon>
        <taxon>Chondrichthyes</taxon>
        <taxon>Elasmobranchii</taxon>
        <taxon>Galeomorphii</taxon>
        <taxon>Galeoidea</taxon>
        <taxon>Carcharhiniformes</taxon>
        <taxon>Scyliorhinidae</taxon>
        <taxon>Scyliorhinus</taxon>
    </lineage>
</organism>
<dbReference type="GO" id="GO:0000775">
    <property type="term" value="C:chromosome, centromeric region"/>
    <property type="evidence" value="ECO:0007669"/>
    <property type="project" value="InterPro"/>
</dbReference>
<dbReference type="GO" id="GO:0005634">
    <property type="term" value="C:nucleus"/>
    <property type="evidence" value="ECO:0007669"/>
    <property type="project" value="TreeGrafter"/>
</dbReference>
<dbReference type="Pfam" id="PF13096">
    <property type="entry name" value="CENP-P"/>
    <property type="match status" value="1"/>
</dbReference>
<evidence type="ECO:0000313" key="1">
    <source>
        <dbReference type="EMBL" id="GCB70442.1"/>
    </source>
</evidence>
<evidence type="ECO:0000313" key="2">
    <source>
        <dbReference type="Proteomes" id="UP000288216"/>
    </source>
</evidence>
<name>A0A401PBE7_SCYTO</name>
<sequence>LQRPILPGLSELMDQLLHQTYEDEIRSLQEEIRALEQQAESNGIYSDAFLKTIDMQREKFSMQNPQSWKCSYADLEAQLQQTESQIVLLTQLTGIGFTKCTVTAVDKGNKKAKQYRLSGYSHSLQFELEFELTEILTKENVTATVTELNIILESNEFCDLSRFISRAEEKKNLLLFFSTLPTFAKWYEYRQVTFKHFKEKYPEVVRLPEGSNAEYLILECSKLPG</sequence>
<dbReference type="AlphaFoldDB" id="A0A401PBE7"/>
<proteinExistence type="predicted"/>
<dbReference type="EMBL" id="BFAA01000280">
    <property type="protein sequence ID" value="GCB70442.1"/>
    <property type="molecule type" value="Genomic_DNA"/>
</dbReference>
<feature type="non-terminal residue" evidence="1">
    <location>
        <position position="225"/>
    </location>
</feature>
<dbReference type="GO" id="GO:0034080">
    <property type="term" value="P:CENP-A containing chromatin assembly"/>
    <property type="evidence" value="ECO:0007669"/>
    <property type="project" value="InterPro"/>
</dbReference>
<feature type="non-terminal residue" evidence="1">
    <location>
        <position position="1"/>
    </location>
</feature>
<dbReference type="InterPro" id="IPR027801">
    <property type="entry name" value="CENP-P"/>
</dbReference>
<reference evidence="1 2" key="1">
    <citation type="journal article" date="2018" name="Nat. Ecol. Evol.">
        <title>Shark genomes provide insights into elasmobranch evolution and the origin of vertebrates.</title>
        <authorList>
            <person name="Hara Y"/>
            <person name="Yamaguchi K"/>
            <person name="Onimaru K"/>
            <person name="Kadota M"/>
            <person name="Koyanagi M"/>
            <person name="Keeley SD"/>
            <person name="Tatsumi K"/>
            <person name="Tanaka K"/>
            <person name="Motone F"/>
            <person name="Kageyama Y"/>
            <person name="Nozu R"/>
            <person name="Adachi N"/>
            <person name="Nishimura O"/>
            <person name="Nakagawa R"/>
            <person name="Tanegashima C"/>
            <person name="Kiyatake I"/>
            <person name="Matsumoto R"/>
            <person name="Murakumo K"/>
            <person name="Nishida K"/>
            <person name="Terakita A"/>
            <person name="Kuratani S"/>
            <person name="Sato K"/>
            <person name="Hyodo S Kuraku.S."/>
        </authorList>
    </citation>
    <scope>NUCLEOTIDE SEQUENCE [LARGE SCALE GENOMIC DNA]</scope>
</reference>
<dbReference type="STRING" id="75743.A0A401PBE7"/>
<dbReference type="OrthoDB" id="5976950at2759"/>
<accession>A0A401PBE7</accession>
<dbReference type="PANTHER" id="PTHR28577:SF1">
    <property type="entry name" value="CENTROMERE PROTEIN P"/>
    <property type="match status" value="1"/>
</dbReference>
<keyword evidence="2" id="KW-1185">Reference proteome</keyword>
<dbReference type="OMA" id="EVFEFKH"/>
<protein>
    <recommendedName>
        <fullName evidence="3">Centromere protein P</fullName>
    </recommendedName>
</protein>
<dbReference type="PANTHER" id="PTHR28577">
    <property type="entry name" value="CENTROMERE PROTEIN P"/>
    <property type="match status" value="1"/>
</dbReference>
<evidence type="ECO:0008006" key="3">
    <source>
        <dbReference type="Google" id="ProtNLM"/>
    </source>
</evidence>
<comment type="caution">
    <text evidence="1">The sequence shown here is derived from an EMBL/GenBank/DDBJ whole genome shotgun (WGS) entry which is preliminary data.</text>
</comment>
<gene>
    <name evidence="1" type="ORF">scyTo_0001284</name>
</gene>
<dbReference type="Proteomes" id="UP000288216">
    <property type="component" value="Unassembled WGS sequence"/>
</dbReference>